<organism evidence="1">
    <name type="scientific">marine sediment metagenome</name>
    <dbReference type="NCBI Taxonomy" id="412755"/>
    <lineage>
        <taxon>unclassified sequences</taxon>
        <taxon>metagenomes</taxon>
        <taxon>ecological metagenomes</taxon>
    </lineage>
</organism>
<accession>A0A0F9INV2</accession>
<sequence>MSSFKDLLIELEQDTKKSVWQRRNRFDKKELNAYLEGKSIEYQKFVFVIGGWALNQWIKNEWRSSQRERDYCKKYHTEPKCKNFVEHNINYFSGGRDWEIAVACFGEEEVK</sequence>
<evidence type="ECO:0000313" key="1">
    <source>
        <dbReference type="EMBL" id="KKM50391.1"/>
    </source>
</evidence>
<proteinExistence type="predicted"/>
<dbReference type="EMBL" id="LAZR01011963">
    <property type="protein sequence ID" value="KKM50391.1"/>
    <property type="molecule type" value="Genomic_DNA"/>
</dbReference>
<name>A0A0F9INV2_9ZZZZ</name>
<dbReference type="AlphaFoldDB" id="A0A0F9INV2"/>
<comment type="caution">
    <text evidence="1">The sequence shown here is derived from an EMBL/GenBank/DDBJ whole genome shotgun (WGS) entry which is preliminary data.</text>
</comment>
<protein>
    <submittedName>
        <fullName evidence="1">Uncharacterized protein</fullName>
    </submittedName>
</protein>
<gene>
    <name evidence="1" type="ORF">LCGC14_1556070</name>
</gene>
<reference evidence="1" key="1">
    <citation type="journal article" date="2015" name="Nature">
        <title>Complex archaea that bridge the gap between prokaryotes and eukaryotes.</title>
        <authorList>
            <person name="Spang A."/>
            <person name="Saw J.H."/>
            <person name="Jorgensen S.L."/>
            <person name="Zaremba-Niedzwiedzka K."/>
            <person name="Martijn J."/>
            <person name="Lind A.E."/>
            <person name="van Eijk R."/>
            <person name="Schleper C."/>
            <person name="Guy L."/>
            <person name="Ettema T.J."/>
        </authorList>
    </citation>
    <scope>NUCLEOTIDE SEQUENCE</scope>
</reference>